<name>A0ABU2NIQ4_9PSEU</name>
<dbReference type="CDD" id="cd02440">
    <property type="entry name" value="AdoMet_MTases"/>
    <property type="match status" value="1"/>
</dbReference>
<evidence type="ECO:0000256" key="1">
    <source>
        <dbReference type="SAM" id="MobiDB-lite"/>
    </source>
</evidence>
<feature type="region of interest" description="Disordered" evidence="1">
    <location>
        <begin position="1"/>
        <end position="35"/>
    </location>
</feature>
<reference evidence="4" key="1">
    <citation type="submission" date="2023-07" db="EMBL/GenBank/DDBJ databases">
        <title>30 novel species of actinomycetes from the DSMZ collection.</title>
        <authorList>
            <person name="Nouioui I."/>
        </authorList>
    </citation>
    <scope>NUCLEOTIDE SEQUENCE [LARGE SCALE GENOMIC DNA]</scope>
    <source>
        <strain evidence="4">DSM 45834</strain>
    </source>
</reference>
<dbReference type="Pfam" id="PF13847">
    <property type="entry name" value="Methyltransf_31"/>
    <property type="match status" value="1"/>
</dbReference>
<evidence type="ECO:0000259" key="2">
    <source>
        <dbReference type="Pfam" id="PF13847"/>
    </source>
</evidence>
<comment type="caution">
    <text evidence="3">The sequence shown here is derived from an EMBL/GenBank/DDBJ whole genome shotgun (WGS) entry which is preliminary data.</text>
</comment>
<dbReference type="InterPro" id="IPR029063">
    <property type="entry name" value="SAM-dependent_MTases_sf"/>
</dbReference>
<evidence type="ECO:0000313" key="3">
    <source>
        <dbReference type="EMBL" id="MDT0353590.1"/>
    </source>
</evidence>
<organism evidence="3 4">
    <name type="scientific">Pseudonocardia charpentierae</name>
    <dbReference type="NCBI Taxonomy" id="3075545"/>
    <lineage>
        <taxon>Bacteria</taxon>
        <taxon>Bacillati</taxon>
        <taxon>Actinomycetota</taxon>
        <taxon>Actinomycetes</taxon>
        <taxon>Pseudonocardiales</taxon>
        <taxon>Pseudonocardiaceae</taxon>
        <taxon>Pseudonocardia</taxon>
    </lineage>
</organism>
<dbReference type="EMBL" id="JAVREJ010000036">
    <property type="protein sequence ID" value="MDT0353590.1"/>
    <property type="molecule type" value="Genomic_DNA"/>
</dbReference>
<gene>
    <name evidence="3" type="ORF">RM445_29260</name>
</gene>
<feature type="compositionally biased region" description="Polar residues" evidence="1">
    <location>
        <begin position="17"/>
        <end position="30"/>
    </location>
</feature>
<dbReference type="GO" id="GO:0032259">
    <property type="term" value="P:methylation"/>
    <property type="evidence" value="ECO:0007669"/>
    <property type="project" value="UniProtKB-KW"/>
</dbReference>
<dbReference type="InterPro" id="IPR050508">
    <property type="entry name" value="Methyltransf_Superfamily"/>
</dbReference>
<proteinExistence type="predicted"/>
<dbReference type="Gene3D" id="3.40.50.150">
    <property type="entry name" value="Vaccinia Virus protein VP39"/>
    <property type="match status" value="1"/>
</dbReference>
<keyword evidence="4" id="KW-1185">Reference proteome</keyword>
<accession>A0ABU2NIQ4</accession>
<dbReference type="PANTHER" id="PTHR42912:SF80">
    <property type="entry name" value="METHYLTRANSFERASE DOMAIN-CONTAINING PROTEIN"/>
    <property type="match status" value="1"/>
</dbReference>
<sequence>MAAPVPSPATSAPDLGQPSSGQAAGSQAYRSQADRYDRRTDAFRRWRELVVEHLPAHRGDTVLDVGCGTGLCLPLLQRKVGPSGTIVGIDASAQMLEVAGARVIEHGWDNVRLLAAPVAEASIDDVADAALFCAVHDVLQSPAALTHVFAHLRPGAAVAATGGKWPPRWNVALRAWVADLHAPFIHDFTGFDQPWRLLAGFVPDLQVTELGAGAGYLAIGHARGRLEHDEQ</sequence>
<feature type="domain" description="Methyltransferase" evidence="2">
    <location>
        <begin position="57"/>
        <end position="158"/>
    </location>
</feature>
<dbReference type="PANTHER" id="PTHR42912">
    <property type="entry name" value="METHYLTRANSFERASE"/>
    <property type="match status" value="1"/>
</dbReference>
<keyword evidence="3" id="KW-0808">Transferase</keyword>
<keyword evidence="3" id="KW-0489">Methyltransferase</keyword>
<dbReference type="InterPro" id="IPR025714">
    <property type="entry name" value="Methyltranfer_dom"/>
</dbReference>
<dbReference type="Proteomes" id="UP001183202">
    <property type="component" value="Unassembled WGS sequence"/>
</dbReference>
<feature type="compositionally biased region" description="Low complexity" evidence="1">
    <location>
        <begin position="1"/>
        <end position="13"/>
    </location>
</feature>
<evidence type="ECO:0000313" key="4">
    <source>
        <dbReference type="Proteomes" id="UP001183202"/>
    </source>
</evidence>
<dbReference type="RefSeq" id="WP_311560102.1">
    <property type="nucleotide sequence ID" value="NZ_JAVREJ010000036.1"/>
</dbReference>
<protein>
    <submittedName>
        <fullName evidence="3">Methyltransferase domain-containing protein</fullName>
    </submittedName>
</protein>
<dbReference type="SUPFAM" id="SSF53335">
    <property type="entry name" value="S-adenosyl-L-methionine-dependent methyltransferases"/>
    <property type="match status" value="1"/>
</dbReference>
<dbReference type="GO" id="GO:0008168">
    <property type="term" value="F:methyltransferase activity"/>
    <property type="evidence" value="ECO:0007669"/>
    <property type="project" value="UniProtKB-KW"/>
</dbReference>